<comment type="caution">
    <text evidence="1">The sequence shown here is derived from an EMBL/GenBank/DDBJ whole genome shotgun (WGS) entry which is preliminary data.</text>
</comment>
<proteinExistence type="predicted"/>
<sequence>MLLTFWDDSGKKFEEEAPDEMYQAVWTAAAGQTLSAAQQNLFRAVANVVNSNICAVRSSITALNSVMDMELADGRSVIVCQYRDSPGDEAKNQGSGRFEHEAQLVRWLGDNSGIPVARIIAMSTPTVEIPIPYMIMDKLPGKTLYGALGAMTMDEKICPPI</sequence>
<dbReference type="Gene3D" id="3.30.200.20">
    <property type="entry name" value="Phosphorylase Kinase, domain 1"/>
    <property type="match status" value="1"/>
</dbReference>
<dbReference type="Proteomes" id="UP001556367">
    <property type="component" value="Unassembled WGS sequence"/>
</dbReference>
<organism evidence="1 2">
    <name type="scientific">Hohenbuehelia grisea</name>
    <dbReference type="NCBI Taxonomy" id="104357"/>
    <lineage>
        <taxon>Eukaryota</taxon>
        <taxon>Fungi</taxon>
        <taxon>Dikarya</taxon>
        <taxon>Basidiomycota</taxon>
        <taxon>Agaricomycotina</taxon>
        <taxon>Agaricomycetes</taxon>
        <taxon>Agaricomycetidae</taxon>
        <taxon>Agaricales</taxon>
        <taxon>Pleurotineae</taxon>
        <taxon>Pleurotaceae</taxon>
        <taxon>Hohenbuehelia</taxon>
    </lineage>
</organism>
<evidence type="ECO:0000313" key="2">
    <source>
        <dbReference type="Proteomes" id="UP001556367"/>
    </source>
</evidence>
<reference evidence="2" key="1">
    <citation type="submission" date="2024-06" db="EMBL/GenBank/DDBJ databases">
        <title>Multi-omics analyses provide insights into the biosynthesis of the anticancer antibiotic pleurotin in Hohenbuehelia grisea.</title>
        <authorList>
            <person name="Weaver J.A."/>
            <person name="Alberti F."/>
        </authorList>
    </citation>
    <scope>NUCLEOTIDE SEQUENCE [LARGE SCALE GENOMIC DNA]</scope>
    <source>
        <strain evidence="2">T-177</strain>
    </source>
</reference>
<dbReference type="EMBL" id="JASNQZ010000002">
    <property type="protein sequence ID" value="KAL0959960.1"/>
    <property type="molecule type" value="Genomic_DNA"/>
</dbReference>
<gene>
    <name evidence="1" type="ORF">HGRIS_011624</name>
</gene>
<protein>
    <submittedName>
        <fullName evidence="1">Uncharacterized protein</fullName>
    </submittedName>
</protein>
<name>A0ABR3JVM9_9AGAR</name>
<accession>A0ABR3JVM9</accession>
<keyword evidence="2" id="KW-1185">Reference proteome</keyword>
<dbReference type="InterPro" id="IPR011009">
    <property type="entry name" value="Kinase-like_dom_sf"/>
</dbReference>
<evidence type="ECO:0000313" key="1">
    <source>
        <dbReference type="EMBL" id="KAL0959960.1"/>
    </source>
</evidence>
<dbReference type="SUPFAM" id="SSF56112">
    <property type="entry name" value="Protein kinase-like (PK-like)"/>
    <property type="match status" value="1"/>
</dbReference>